<organism evidence="1 2">
    <name type="scientific">Phytohabitans aurantiacus</name>
    <dbReference type="NCBI Taxonomy" id="3016789"/>
    <lineage>
        <taxon>Bacteria</taxon>
        <taxon>Bacillati</taxon>
        <taxon>Actinomycetota</taxon>
        <taxon>Actinomycetes</taxon>
        <taxon>Micromonosporales</taxon>
        <taxon>Micromonosporaceae</taxon>
    </lineage>
</organism>
<evidence type="ECO:0008006" key="3">
    <source>
        <dbReference type="Google" id="ProtNLM"/>
    </source>
</evidence>
<dbReference type="InterPro" id="IPR007817">
    <property type="entry name" value="Isocyanide_synthase_DIT1"/>
</dbReference>
<dbReference type="RefSeq" id="WP_281893748.1">
    <property type="nucleotide sequence ID" value="NZ_BSDI01000007.1"/>
</dbReference>
<sequence length="879" mass="95429">MLGLKNVVTTAVARHPLLRLYAAVADPEGPWPAHPAYPGGTVATPLAALLADGKLRSDLHQEDRWAEFVVRPLVTVFRVVLEHTGAVPDTAPESVAIEVVPPHRVTGRVVLSGLNPPSSPAEIDRAARDLARCLDLIAAALTPSGRPADSMRSRVWRVAAKELRFLAPATADMLRGDHPLAAHVHCVPEAQDRTLRGVLDEVEERTRRRRADLSLPRPAVMMDLDFVVLDPRDRTLHAARQVSAARPGAPDGILELAYPELLDLLPTDQPQAWRQFIKANGLSRAYPDVDFEAMRLDYCRAFHRPWARLAHDDLAAGVVRFIRDVEDRGGTVVFNTGRRERVRTPTEAALANGGLLGPRLLMMPDDRIRPVAELKAVHTAKVADLDIIAVFDDLADNREALARALPGARMVAVTLPGFVPGDEPSAGTATVSTFERLPRPLDGPVLSHAHSVGELHVGELATRPPLAGHGVHLSRSESLGVVERLISGALAAADETATRAKRQGDATPTALVYHVLTRKRFRRGARTAYSFDTAARDIGPYVERGEPIRVVLPAFPVKQADSGLKALGTLPDLAELALLVRLRELATAVAGVYPPGLRITLLTDGNHFRIRPHTVTEAYLHRLRDYLRLAGADGVLELRDVDEAAAEQLGLDAVRARGGLLAAHRSALAEAYRDLDVTRDPIGALNRSRVLDPAGPRPSGVTVAEIFRSLVHSVAVPPGGTANHDWASTLYADVYHLDGPVPPEVVEARRAILRAAWDAALHYVSVVRTDHDLGYDRMFWPRVRLTLSTPVAGRCGFAGLGGSAVPPWQGTAAVDQRGQVSTDFAIHLLDQAFAPVYSPLLGDGQPWFMAPITMTQPLDRPGTARLAPGVLERIRLRRR</sequence>
<dbReference type="Gene3D" id="3.40.50.1000">
    <property type="entry name" value="HAD superfamily/HAD-like"/>
    <property type="match status" value="1"/>
</dbReference>
<keyword evidence="2" id="KW-1185">Reference proteome</keyword>
<name>A0ABQ5QPD6_9ACTN</name>
<dbReference type="InterPro" id="IPR023214">
    <property type="entry name" value="HAD_sf"/>
</dbReference>
<dbReference type="EMBL" id="BSDI01000007">
    <property type="protein sequence ID" value="GLH96520.1"/>
    <property type="molecule type" value="Genomic_DNA"/>
</dbReference>
<protein>
    <recommendedName>
        <fullName evidence="3">Pyoverdine/dityrosine biosynthesis protein</fullName>
    </recommendedName>
</protein>
<dbReference type="Pfam" id="PF05141">
    <property type="entry name" value="DIT1_PvcA"/>
    <property type="match status" value="1"/>
</dbReference>
<gene>
    <name evidence="1" type="ORF">Pa4123_17940</name>
</gene>
<dbReference type="PANTHER" id="PTHR37285">
    <property type="entry name" value="SPORE WALL MATURATION PROTEIN DIT1"/>
    <property type="match status" value="1"/>
</dbReference>
<reference evidence="1" key="1">
    <citation type="submission" date="2022-12" db="EMBL/GenBank/DDBJ databases">
        <title>New Phytohabitans aurantiacus sp. RD004123 nov., an actinomycete isolated from soil.</title>
        <authorList>
            <person name="Triningsih D.W."/>
            <person name="Harunari E."/>
            <person name="Igarashi Y."/>
        </authorList>
    </citation>
    <scope>NUCLEOTIDE SEQUENCE</scope>
    <source>
        <strain evidence="1">RD004123</strain>
    </source>
</reference>
<evidence type="ECO:0000313" key="1">
    <source>
        <dbReference type="EMBL" id="GLH96520.1"/>
    </source>
</evidence>
<dbReference type="Proteomes" id="UP001144280">
    <property type="component" value="Unassembled WGS sequence"/>
</dbReference>
<accession>A0ABQ5QPD6</accession>
<proteinExistence type="predicted"/>
<comment type="caution">
    <text evidence="1">The sequence shown here is derived from an EMBL/GenBank/DDBJ whole genome shotgun (WGS) entry which is preliminary data.</text>
</comment>
<dbReference type="PANTHER" id="PTHR37285:SF5">
    <property type="entry name" value="SPORE WALL MATURATION PROTEIN DIT1"/>
    <property type="match status" value="1"/>
</dbReference>
<evidence type="ECO:0000313" key="2">
    <source>
        <dbReference type="Proteomes" id="UP001144280"/>
    </source>
</evidence>